<dbReference type="PANTHER" id="PTHR33279:SF2">
    <property type="entry name" value="SULFUR CARRIER PROTEIN TUSA"/>
    <property type="match status" value="1"/>
</dbReference>
<dbReference type="Pfam" id="PF01206">
    <property type="entry name" value="TusA"/>
    <property type="match status" value="1"/>
</dbReference>
<dbReference type="RefSeq" id="WP_304994573.1">
    <property type="nucleotide sequence ID" value="NZ_CP101717.1"/>
</dbReference>
<proteinExistence type="inferred from homology"/>
<dbReference type="CDD" id="cd00291">
    <property type="entry name" value="SirA_YedF_YeeD"/>
    <property type="match status" value="1"/>
</dbReference>
<dbReference type="SUPFAM" id="SSF64307">
    <property type="entry name" value="SirA-like"/>
    <property type="match status" value="1"/>
</dbReference>
<sequence>MTTNITETTIDASQLACPLPLLKVKQWLAKAAVGGRLRIITTDPGSKRDIPRFLASTSHTLIAQEEAPSVCIFIIQAGASNA</sequence>
<reference evidence="3" key="1">
    <citation type="submission" date="2022-07" db="EMBL/GenBank/DDBJ databases">
        <title>Complete genome sequence of Salinispirillum sp. LH10-3-1 capable of multiple carbohydrate inversion isolated from a soda lake.</title>
        <authorList>
            <person name="Liu J."/>
            <person name="Zhai Y."/>
            <person name="Zhang H."/>
            <person name="Yang H."/>
            <person name="Qu J."/>
            <person name="Li J."/>
        </authorList>
    </citation>
    <scope>NUCLEOTIDE SEQUENCE</scope>
    <source>
        <strain evidence="3">LH 10-3-1</strain>
    </source>
</reference>
<evidence type="ECO:0000313" key="3">
    <source>
        <dbReference type="EMBL" id="WLD57286.1"/>
    </source>
</evidence>
<feature type="domain" description="UPF0033" evidence="2">
    <location>
        <begin position="9"/>
        <end position="76"/>
    </location>
</feature>
<dbReference type="PANTHER" id="PTHR33279">
    <property type="entry name" value="SULFUR CARRIER PROTEIN YEDF-RELATED"/>
    <property type="match status" value="1"/>
</dbReference>
<dbReference type="InterPro" id="IPR001455">
    <property type="entry name" value="TusA-like"/>
</dbReference>
<comment type="similarity">
    <text evidence="1">Belongs to the sulfur carrier protein TusA family.</text>
</comment>
<dbReference type="InterPro" id="IPR036868">
    <property type="entry name" value="TusA-like_sf"/>
</dbReference>
<protein>
    <submittedName>
        <fullName evidence="3">Sulfurtransferase TusA family protein</fullName>
    </submittedName>
</protein>
<organism evidence="3">
    <name type="scientific">Salinispirillum sp. LH 10-3-1</name>
    <dbReference type="NCBI Taxonomy" id="2952525"/>
    <lineage>
        <taxon>Bacteria</taxon>
        <taxon>Pseudomonadati</taxon>
        <taxon>Pseudomonadota</taxon>
        <taxon>Gammaproteobacteria</taxon>
        <taxon>Oceanospirillales</taxon>
        <taxon>Saccharospirillaceae</taxon>
        <taxon>Salinispirillum</taxon>
    </lineage>
</organism>
<evidence type="ECO:0000259" key="2">
    <source>
        <dbReference type="Pfam" id="PF01206"/>
    </source>
</evidence>
<name>A0AB38YDX1_9GAMM</name>
<dbReference type="AlphaFoldDB" id="A0AB38YDX1"/>
<gene>
    <name evidence="3" type="ORF">NFC81_11210</name>
</gene>
<dbReference type="EMBL" id="CP101717">
    <property type="protein sequence ID" value="WLD57286.1"/>
    <property type="molecule type" value="Genomic_DNA"/>
</dbReference>
<dbReference type="Gene3D" id="3.30.110.40">
    <property type="entry name" value="TusA-like domain"/>
    <property type="match status" value="1"/>
</dbReference>
<accession>A0AB38YDX1</accession>
<evidence type="ECO:0000256" key="1">
    <source>
        <dbReference type="ARBA" id="ARBA00008984"/>
    </source>
</evidence>